<accession>A0A4Q9HT96</accession>
<dbReference type="GO" id="GO:0008836">
    <property type="term" value="F:diaminopimelate decarboxylase activity"/>
    <property type="evidence" value="ECO:0007669"/>
    <property type="project" value="InterPro"/>
</dbReference>
<dbReference type="PANTHER" id="PTHR43727">
    <property type="entry name" value="DIAMINOPIMELATE DECARBOXYLASE"/>
    <property type="match status" value="1"/>
</dbReference>
<protein>
    <submittedName>
        <fullName evidence="8">Diaminopimelate decarboxylase</fullName>
    </submittedName>
</protein>
<dbReference type="RefSeq" id="WP_423218795.1">
    <property type="nucleotide sequence ID" value="NZ_SIXH01000228.1"/>
</dbReference>
<comment type="similarity">
    <text evidence="6">Belongs to the Orn/Lys/Arg decarboxylase class-II family.</text>
</comment>
<keyword evidence="3" id="KW-0663">Pyridoxal phosphate</keyword>
<keyword evidence="5" id="KW-0456">Lyase</keyword>
<keyword evidence="2" id="KW-0210">Decarboxylase</keyword>
<dbReference type="PANTHER" id="PTHR43727:SF2">
    <property type="entry name" value="GROUP IV DECARBOXYLASE"/>
    <property type="match status" value="1"/>
</dbReference>
<evidence type="ECO:0000256" key="4">
    <source>
        <dbReference type="ARBA" id="ARBA00023154"/>
    </source>
</evidence>
<dbReference type="PRINTS" id="PR01181">
    <property type="entry name" value="DAPDCRBXLASE"/>
</dbReference>
<evidence type="ECO:0000256" key="5">
    <source>
        <dbReference type="ARBA" id="ARBA00023239"/>
    </source>
</evidence>
<dbReference type="PRINTS" id="PR01179">
    <property type="entry name" value="ODADCRBXLASE"/>
</dbReference>
<dbReference type="GO" id="GO:0009089">
    <property type="term" value="P:lysine biosynthetic process via diaminopimelate"/>
    <property type="evidence" value="ECO:0007669"/>
    <property type="project" value="InterPro"/>
</dbReference>
<dbReference type="Proteomes" id="UP000292452">
    <property type="component" value="Unassembled WGS sequence"/>
</dbReference>
<feature type="non-terminal residue" evidence="8">
    <location>
        <position position="1"/>
    </location>
</feature>
<keyword evidence="9" id="KW-1185">Reference proteome</keyword>
<keyword evidence="4" id="KW-0457">Lysine biosynthesis</keyword>
<dbReference type="InterPro" id="IPR022643">
    <property type="entry name" value="De-COase2_C"/>
</dbReference>
<proteinExistence type="inferred from homology"/>
<comment type="cofactor">
    <cofactor evidence="1">
        <name>pyridoxal 5'-phosphate</name>
        <dbReference type="ChEBI" id="CHEBI:597326"/>
    </cofactor>
</comment>
<evidence type="ECO:0000256" key="2">
    <source>
        <dbReference type="ARBA" id="ARBA00022793"/>
    </source>
</evidence>
<gene>
    <name evidence="8" type="ORF">EYS09_22795</name>
</gene>
<dbReference type="Gene3D" id="2.40.37.10">
    <property type="entry name" value="Lyase, Ornithine Decarboxylase, Chain A, domain 1"/>
    <property type="match status" value="1"/>
</dbReference>
<dbReference type="InterPro" id="IPR000183">
    <property type="entry name" value="Orn/DAP/Arg_de-COase"/>
</dbReference>
<dbReference type="InterPro" id="IPR009006">
    <property type="entry name" value="Ala_racemase/Decarboxylase_C"/>
</dbReference>
<dbReference type="Pfam" id="PF00278">
    <property type="entry name" value="Orn_DAP_Arg_deC"/>
    <property type="match status" value="1"/>
</dbReference>
<evidence type="ECO:0000259" key="7">
    <source>
        <dbReference type="Pfam" id="PF00278"/>
    </source>
</evidence>
<feature type="domain" description="Orn/DAP/Arg decarboxylase 2 C-terminal" evidence="7">
    <location>
        <begin position="19"/>
        <end position="110"/>
    </location>
</feature>
<evidence type="ECO:0000256" key="1">
    <source>
        <dbReference type="ARBA" id="ARBA00001933"/>
    </source>
</evidence>
<name>A0A4Q9HT96_STRKA</name>
<evidence type="ECO:0000256" key="3">
    <source>
        <dbReference type="ARBA" id="ARBA00022898"/>
    </source>
</evidence>
<evidence type="ECO:0000313" key="8">
    <source>
        <dbReference type="EMBL" id="TBO57410.1"/>
    </source>
</evidence>
<organism evidence="8 9">
    <name type="scientific">Streptomyces kasugaensis</name>
    <dbReference type="NCBI Taxonomy" id="1946"/>
    <lineage>
        <taxon>Bacteria</taxon>
        <taxon>Bacillati</taxon>
        <taxon>Actinomycetota</taxon>
        <taxon>Actinomycetes</taxon>
        <taxon>Kitasatosporales</taxon>
        <taxon>Streptomycetaceae</taxon>
        <taxon>Streptomyces</taxon>
    </lineage>
</organism>
<dbReference type="SUPFAM" id="SSF50621">
    <property type="entry name" value="Alanine racemase C-terminal domain-like"/>
    <property type="match status" value="1"/>
</dbReference>
<sequence length="176" mass="18527">GAGWGGAVTVEPGRSIAAQAGLTLYRVGTIKRIEGVRTYVSVDGGMSDNLRPALYGSRYEVFLPRCPGAPRPLRARLVGKHCESGDVIVDDAALPADLRVSDVLATPVTGAYGYAMASNYNKLPRPAVVFVREGRARTVVRRETDEDLLRLDVAGPAELAAPGPVRSAGADTGAPR</sequence>
<comment type="caution">
    <text evidence="8">The sequence shown here is derived from an EMBL/GenBank/DDBJ whole genome shotgun (WGS) entry which is preliminary data.</text>
</comment>
<keyword evidence="4" id="KW-0028">Amino-acid biosynthesis</keyword>
<evidence type="ECO:0000313" key="9">
    <source>
        <dbReference type="Proteomes" id="UP000292452"/>
    </source>
</evidence>
<evidence type="ECO:0000256" key="6">
    <source>
        <dbReference type="RuleBase" id="RU003737"/>
    </source>
</evidence>
<dbReference type="AlphaFoldDB" id="A0A4Q9HT96"/>
<reference evidence="8 9" key="1">
    <citation type="submission" date="2019-02" db="EMBL/GenBank/DDBJ databases">
        <title>Draft Genome Sequence of Streptomyces sp. AM-2504, identified by 16S rRNA comparative analysis as a Streptomyces Kasugaensis strain.</title>
        <authorList>
            <person name="Napolioni V."/>
            <person name="Giuliodori A.M."/>
            <person name="Spurio R."/>
            <person name="Fabbretti A."/>
        </authorList>
    </citation>
    <scope>NUCLEOTIDE SEQUENCE [LARGE SCALE GENOMIC DNA]</scope>
    <source>
        <strain evidence="8 9">AM-2504</strain>
    </source>
</reference>
<dbReference type="InterPro" id="IPR002986">
    <property type="entry name" value="DAP_deCOOHase_LysA"/>
</dbReference>
<dbReference type="EMBL" id="SIXH01000228">
    <property type="protein sequence ID" value="TBO57410.1"/>
    <property type="molecule type" value="Genomic_DNA"/>
</dbReference>